<accession>A0A917A6M1</accession>
<dbReference type="PIRSF" id="PIRSF037778">
    <property type="entry name" value="UCP037778_transp_RibU"/>
    <property type="match status" value="1"/>
</dbReference>
<evidence type="ECO:0000256" key="5">
    <source>
        <dbReference type="ARBA" id="ARBA00022692"/>
    </source>
</evidence>
<feature type="transmembrane region" description="Helical" evidence="9">
    <location>
        <begin position="130"/>
        <end position="151"/>
    </location>
</feature>
<keyword evidence="4 8" id="KW-1003">Cell membrane</keyword>
<dbReference type="PANTHER" id="PTHR38438">
    <property type="entry name" value="RIBOFLAVIN TRANSPORTER RIBU"/>
    <property type="match status" value="1"/>
</dbReference>
<evidence type="ECO:0000256" key="2">
    <source>
        <dbReference type="ARBA" id="ARBA00005540"/>
    </source>
</evidence>
<evidence type="ECO:0000256" key="6">
    <source>
        <dbReference type="ARBA" id="ARBA00022989"/>
    </source>
</evidence>
<evidence type="ECO:0000313" key="11">
    <source>
        <dbReference type="Proteomes" id="UP000660801"/>
    </source>
</evidence>
<keyword evidence="11" id="KW-1185">Reference proteome</keyword>
<sequence>MKLSKWKAFLANFQPSLILEKLEEAFMTKTRKMALIAILSALSFLLMFFDFPILPAVPFLRLDFSIVPILLGLLMLDTRSAMTIVLLRSLLKLVLNNQGVSTYIGLPMNMIAMASFVLVFALVWKKQQTIKRFVLASISATLVLTFVMVLLNAIYAIPLYAMFAGFDIAATIGVGTYLWTMVVPFNMIEGLVFALAFWLVQLFLKPVWKQYEA</sequence>
<dbReference type="GO" id="GO:0005886">
    <property type="term" value="C:plasma membrane"/>
    <property type="evidence" value="ECO:0007669"/>
    <property type="project" value="UniProtKB-SubCell"/>
</dbReference>
<reference evidence="10" key="1">
    <citation type="journal article" date="2014" name="Int. J. Syst. Evol. Microbiol.">
        <title>Complete genome sequence of Corynebacterium casei LMG S-19264T (=DSM 44701T), isolated from a smear-ripened cheese.</title>
        <authorList>
            <consortium name="US DOE Joint Genome Institute (JGI-PGF)"/>
            <person name="Walter F."/>
            <person name="Albersmeier A."/>
            <person name="Kalinowski J."/>
            <person name="Ruckert C."/>
        </authorList>
    </citation>
    <scope>NUCLEOTIDE SEQUENCE</scope>
    <source>
        <strain evidence="10">CGMCC 1.15533</strain>
    </source>
</reference>
<dbReference type="PANTHER" id="PTHR38438:SF1">
    <property type="entry name" value="RIBOFLAVIN TRANSPORTER RIBU"/>
    <property type="match status" value="1"/>
</dbReference>
<name>A0A917A6M1_9STRE</name>
<proteinExistence type="inferred from homology"/>
<dbReference type="Pfam" id="PF12822">
    <property type="entry name" value="ECF_trnsprt"/>
    <property type="match status" value="1"/>
</dbReference>
<dbReference type="AlphaFoldDB" id="A0A917A6M1"/>
<comment type="subcellular location">
    <subcellularLocation>
        <location evidence="1">Cell membrane</location>
        <topology evidence="1">Multi-pass membrane protein</topology>
    </subcellularLocation>
</comment>
<feature type="transmembrane region" description="Helical" evidence="9">
    <location>
        <begin position="103"/>
        <end position="124"/>
    </location>
</feature>
<keyword evidence="5 9" id="KW-0812">Transmembrane</keyword>
<evidence type="ECO:0000256" key="7">
    <source>
        <dbReference type="ARBA" id="ARBA00023136"/>
    </source>
</evidence>
<evidence type="ECO:0000256" key="3">
    <source>
        <dbReference type="ARBA" id="ARBA00022448"/>
    </source>
</evidence>
<evidence type="ECO:0000256" key="9">
    <source>
        <dbReference type="SAM" id="Phobius"/>
    </source>
</evidence>
<organism evidence="10 11">
    <name type="scientific">Streptococcus himalayensis</name>
    <dbReference type="NCBI Taxonomy" id="1888195"/>
    <lineage>
        <taxon>Bacteria</taxon>
        <taxon>Bacillati</taxon>
        <taxon>Bacillota</taxon>
        <taxon>Bacilli</taxon>
        <taxon>Lactobacillales</taxon>
        <taxon>Streptococcaceae</taxon>
        <taxon>Streptococcus</taxon>
    </lineage>
</organism>
<comment type="similarity">
    <text evidence="2 8">Belongs to the prokaryotic riboflavin transporter (P-RFT) (TC 2.A.87) family.</text>
</comment>
<feature type="transmembrane region" description="Helical" evidence="9">
    <location>
        <begin position="34"/>
        <end position="54"/>
    </location>
</feature>
<keyword evidence="6 9" id="KW-1133">Transmembrane helix</keyword>
<dbReference type="Proteomes" id="UP000660801">
    <property type="component" value="Unassembled WGS sequence"/>
</dbReference>
<dbReference type="EMBL" id="BMJN01000015">
    <property type="protein sequence ID" value="GGE31363.1"/>
    <property type="molecule type" value="Genomic_DNA"/>
</dbReference>
<evidence type="ECO:0000256" key="8">
    <source>
        <dbReference type="PIRNR" id="PIRNR037778"/>
    </source>
</evidence>
<protein>
    <recommendedName>
        <fullName evidence="8">Riboflavin transporter</fullName>
    </recommendedName>
</protein>
<evidence type="ECO:0000256" key="1">
    <source>
        <dbReference type="ARBA" id="ARBA00004651"/>
    </source>
</evidence>
<gene>
    <name evidence="10" type="ORF">GCM10011510_10830</name>
</gene>
<keyword evidence="3 8" id="KW-0813">Transport</keyword>
<dbReference type="Gene3D" id="1.10.1760.20">
    <property type="match status" value="1"/>
</dbReference>
<comment type="caution">
    <text evidence="10">The sequence shown here is derived from an EMBL/GenBank/DDBJ whole genome shotgun (WGS) entry which is preliminary data.</text>
</comment>
<dbReference type="GO" id="GO:0032217">
    <property type="term" value="F:riboflavin transmembrane transporter activity"/>
    <property type="evidence" value="ECO:0007669"/>
    <property type="project" value="UniProtKB-UniRule"/>
</dbReference>
<reference evidence="10" key="2">
    <citation type="submission" date="2020-09" db="EMBL/GenBank/DDBJ databases">
        <authorList>
            <person name="Sun Q."/>
            <person name="Zhou Y."/>
        </authorList>
    </citation>
    <scope>NUCLEOTIDE SEQUENCE</scope>
    <source>
        <strain evidence="10">CGMCC 1.15533</strain>
    </source>
</reference>
<keyword evidence="7 8" id="KW-0472">Membrane</keyword>
<dbReference type="InterPro" id="IPR024529">
    <property type="entry name" value="ECF_trnsprt_substrate-spec"/>
</dbReference>
<dbReference type="InterPro" id="IPR025720">
    <property type="entry name" value="RibU"/>
</dbReference>
<evidence type="ECO:0000256" key="4">
    <source>
        <dbReference type="ARBA" id="ARBA00022475"/>
    </source>
</evidence>
<comment type="function">
    <text evidence="8">Probably a riboflavin-binding protein that interacts with the energy-coupling factor (ECF) ABC-transporter complex.</text>
</comment>
<feature type="transmembrane region" description="Helical" evidence="9">
    <location>
        <begin position="185"/>
        <end position="204"/>
    </location>
</feature>
<evidence type="ECO:0000313" key="10">
    <source>
        <dbReference type="EMBL" id="GGE31363.1"/>
    </source>
</evidence>